<evidence type="ECO:0000256" key="1">
    <source>
        <dbReference type="SAM" id="SignalP"/>
    </source>
</evidence>
<evidence type="ECO:0000313" key="3">
    <source>
        <dbReference type="Proteomes" id="UP001175211"/>
    </source>
</evidence>
<dbReference type="EMBL" id="JAUEPS010000066">
    <property type="protein sequence ID" value="KAK0442013.1"/>
    <property type="molecule type" value="Genomic_DNA"/>
</dbReference>
<feature type="signal peptide" evidence="1">
    <location>
        <begin position="1"/>
        <end position="19"/>
    </location>
</feature>
<comment type="caution">
    <text evidence="2">The sequence shown here is derived from an EMBL/GenBank/DDBJ whole genome shotgun (WGS) entry which is preliminary data.</text>
</comment>
<name>A0AA39JG44_ARMTA</name>
<protein>
    <submittedName>
        <fullName evidence="2">Uncharacterized protein</fullName>
    </submittedName>
</protein>
<gene>
    <name evidence="2" type="ORF">EV420DRAFT_1579068</name>
</gene>
<accession>A0AA39JG44</accession>
<proteinExistence type="predicted"/>
<organism evidence="2 3">
    <name type="scientific">Armillaria tabescens</name>
    <name type="common">Ringless honey mushroom</name>
    <name type="synonym">Agaricus tabescens</name>
    <dbReference type="NCBI Taxonomy" id="1929756"/>
    <lineage>
        <taxon>Eukaryota</taxon>
        <taxon>Fungi</taxon>
        <taxon>Dikarya</taxon>
        <taxon>Basidiomycota</taxon>
        <taxon>Agaricomycotina</taxon>
        <taxon>Agaricomycetes</taxon>
        <taxon>Agaricomycetidae</taxon>
        <taxon>Agaricales</taxon>
        <taxon>Marasmiineae</taxon>
        <taxon>Physalacriaceae</taxon>
        <taxon>Desarmillaria</taxon>
    </lineage>
</organism>
<feature type="chain" id="PRO_5041258893" evidence="1">
    <location>
        <begin position="20"/>
        <end position="221"/>
    </location>
</feature>
<keyword evidence="1" id="KW-0732">Signal</keyword>
<dbReference type="RefSeq" id="XP_060324166.1">
    <property type="nucleotide sequence ID" value="XM_060474578.1"/>
</dbReference>
<sequence length="221" mass="24682">MCVIISACFLWKYLMNIMGMLPMTFERVAVSRPSIYSNLTLALVTDVMNLTVLSCAHWPADNNLATSKILPRHWRTSVDVPSASSSYTSNGTFAVEVIQNESTDISEHPKPSVILPPAEHIRTGYNSPSPRQVKVGIKDIAWTKDVTAEVRATISEVMGSAANEVTMLPSFYAVREDGGNTFPPAYFITPSIHWARWFCAAWNRMVANILWRDSSAFYEMV</sequence>
<reference evidence="2" key="1">
    <citation type="submission" date="2023-06" db="EMBL/GenBank/DDBJ databases">
        <authorList>
            <consortium name="Lawrence Berkeley National Laboratory"/>
            <person name="Ahrendt S."/>
            <person name="Sahu N."/>
            <person name="Indic B."/>
            <person name="Wong-Bajracharya J."/>
            <person name="Merenyi Z."/>
            <person name="Ke H.-M."/>
            <person name="Monk M."/>
            <person name="Kocsube S."/>
            <person name="Drula E."/>
            <person name="Lipzen A."/>
            <person name="Balint B."/>
            <person name="Henrissat B."/>
            <person name="Andreopoulos B."/>
            <person name="Martin F.M."/>
            <person name="Harder C.B."/>
            <person name="Rigling D."/>
            <person name="Ford K.L."/>
            <person name="Foster G.D."/>
            <person name="Pangilinan J."/>
            <person name="Papanicolaou A."/>
            <person name="Barry K."/>
            <person name="LaButti K."/>
            <person name="Viragh M."/>
            <person name="Koriabine M."/>
            <person name="Yan M."/>
            <person name="Riley R."/>
            <person name="Champramary S."/>
            <person name="Plett K.L."/>
            <person name="Tsai I.J."/>
            <person name="Slot J."/>
            <person name="Sipos G."/>
            <person name="Plett J."/>
            <person name="Nagy L.G."/>
            <person name="Grigoriev I.V."/>
        </authorList>
    </citation>
    <scope>NUCLEOTIDE SEQUENCE</scope>
    <source>
        <strain evidence="2">CCBAS 213</strain>
    </source>
</reference>
<evidence type="ECO:0000313" key="2">
    <source>
        <dbReference type="EMBL" id="KAK0442013.1"/>
    </source>
</evidence>
<dbReference type="Proteomes" id="UP001175211">
    <property type="component" value="Unassembled WGS sequence"/>
</dbReference>
<dbReference type="AlphaFoldDB" id="A0AA39JG44"/>
<keyword evidence="3" id="KW-1185">Reference proteome</keyword>
<dbReference type="GeneID" id="85358126"/>